<organism evidence="1 2">
    <name type="scientific">Pseudomonas chlororaphis subsp. aurantiaca</name>
    <dbReference type="NCBI Taxonomy" id="86192"/>
    <lineage>
        <taxon>Bacteria</taxon>
        <taxon>Pseudomonadati</taxon>
        <taxon>Pseudomonadota</taxon>
        <taxon>Gammaproteobacteria</taxon>
        <taxon>Pseudomonadales</taxon>
        <taxon>Pseudomonadaceae</taxon>
        <taxon>Pseudomonas</taxon>
    </lineage>
</organism>
<protein>
    <submittedName>
        <fullName evidence="1">CrpP family protein</fullName>
    </submittedName>
</protein>
<evidence type="ECO:0000313" key="1">
    <source>
        <dbReference type="EMBL" id="MBU4633492.1"/>
    </source>
</evidence>
<accession>A0AAJ0ZIZ1</accession>
<evidence type="ECO:0000313" key="2">
    <source>
        <dbReference type="Proteomes" id="UP000787568"/>
    </source>
</evidence>
<name>A0AAJ0ZIZ1_9PSED</name>
<reference evidence="1" key="1">
    <citation type="submission" date="2020-12" db="EMBL/GenBank/DDBJ databases">
        <title>Generalized mutagenesis with transposon Tn5. A laboratory procedure for the identification of genes responsible for a bacterial phenotype and its regulation, illustrated with phenazine production in Pseudomonas chlororaphis.</title>
        <authorList>
            <person name="Muzio F."/>
            <person name="Sobrero P."/>
            <person name="Agaras B."/>
            <person name="Valverde C."/>
        </authorList>
    </citation>
    <scope>NUCLEOTIDE SEQUENCE</scope>
    <source>
        <strain evidence="1">SMMP3</strain>
    </source>
</reference>
<dbReference type="AlphaFoldDB" id="A0AAJ0ZIZ1"/>
<dbReference type="Proteomes" id="UP000787568">
    <property type="component" value="Unassembled WGS sequence"/>
</dbReference>
<dbReference type="NCBIfam" id="NF041886">
    <property type="entry name" value="Rmf_CrpP_fam"/>
    <property type="match status" value="1"/>
</dbReference>
<sequence>MDRRHQNNPHPTVEAAGAAAAQKGLRVCSCPYRHPAMKASWLKGFAQEQQLSLDL</sequence>
<dbReference type="EMBL" id="JAEEFW010000004">
    <property type="protein sequence ID" value="MBU4633492.1"/>
    <property type="molecule type" value="Genomic_DNA"/>
</dbReference>
<comment type="caution">
    <text evidence="1">The sequence shown here is derived from an EMBL/GenBank/DDBJ whole genome shotgun (WGS) entry which is preliminary data.</text>
</comment>
<dbReference type="NCBIfam" id="NF033696">
    <property type="entry name" value="CrpP_fam"/>
    <property type="match status" value="1"/>
</dbReference>
<proteinExistence type="predicted"/>
<gene>
    <name evidence="1" type="ORF">I8747_11860</name>
</gene>